<keyword evidence="2" id="KW-0808">Transferase</keyword>
<organism evidence="4 5">
    <name type="scientific">SAR86 cluster bacterium</name>
    <dbReference type="NCBI Taxonomy" id="2030880"/>
    <lineage>
        <taxon>Bacteria</taxon>
        <taxon>Pseudomonadati</taxon>
        <taxon>Pseudomonadota</taxon>
        <taxon>Gammaproteobacteria</taxon>
        <taxon>SAR86 cluster</taxon>
    </lineage>
</organism>
<dbReference type="PANTHER" id="PTHR30420:SF1">
    <property type="entry name" value="ARGININE N-SUCCINYLTRANSFERASE"/>
    <property type="match status" value="1"/>
</dbReference>
<protein>
    <recommendedName>
        <fullName evidence="6">Arginine N-succinyltransferase</fullName>
    </recommendedName>
</protein>
<dbReference type="Gene3D" id="3.40.630.30">
    <property type="match status" value="1"/>
</dbReference>
<evidence type="ECO:0000313" key="4">
    <source>
        <dbReference type="EMBL" id="RZO17530.1"/>
    </source>
</evidence>
<dbReference type="AlphaFoldDB" id="A0A520M8I5"/>
<dbReference type="InterPro" id="IPR007041">
    <property type="entry name" value="Arg_succinylTrfase_AstA/AruG"/>
</dbReference>
<dbReference type="Pfam" id="PF04958">
    <property type="entry name" value="AstA"/>
    <property type="match status" value="1"/>
</dbReference>
<dbReference type="PANTHER" id="PTHR30420">
    <property type="entry name" value="N-SUCCINYLARGININE DIHYDROLASE"/>
    <property type="match status" value="1"/>
</dbReference>
<gene>
    <name evidence="4" type="ORF">EVB00_02230</name>
</gene>
<comment type="caution">
    <text evidence="4">The sequence shown here is derived from an EMBL/GenBank/DDBJ whole genome shotgun (WGS) entry which is preliminary data.</text>
</comment>
<dbReference type="GO" id="GO:0006527">
    <property type="term" value="P:L-arginine catabolic process"/>
    <property type="evidence" value="ECO:0007669"/>
    <property type="project" value="InterPro"/>
</dbReference>
<evidence type="ECO:0008006" key="6">
    <source>
        <dbReference type="Google" id="ProtNLM"/>
    </source>
</evidence>
<sequence length="341" mass="38773">MEIGLMQVVRLVKTSDIKQLTQLIDKAGTGMTTMPKNKKELQERINWSISSASKKRANPNKDTYLFVLENNKKIIGISAIYTSISKDKPSVFFKIGKIKLSSKTYNFKKEAEILKLHLIHKPYSELGTIFIDPSSRGRGRGSLLSFARLQLIASHQSRFDKKILVEIRGWKDKNSKSYFWESFSKAFFNLDFFSIDRLSYIDNHFITESVPKFPFMVELLSRRVQKVLGKPHPNAMPALSMLSKQGFKTNGLVDVLDGGPCMEVKAKSIPIVKSSKKVKVDVKRSVNFSRYGFIVNFSLENFRVVRESYNLIGNTIEISQKTAKALEISSGDMVRINPDNI</sequence>
<dbReference type="InterPro" id="IPR016181">
    <property type="entry name" value="Acyl_CoA_acyltransferase"/>
</dbReference>
<evidence type="ECO:0000256" key="3">
    <source>
        <dbReference type="ARBA" id="ARBA00023315"/>
    </source>
</evidence>
<proteinExistence type="predicted"/>
<dbReference type="Proteomes" id="UP000318359">
    <property type="component" value="Unassembled WGS sequence"/>
</dbReference>
<evidence type="ECO:0000256" key="2">
    <source>
        <dbReference type="ARBA" id="ARBA00022679"/>
    </source>
</evidence>
<keyword evidence="1" id="KW-0056">Arginine metabolism</keyword>
<evidence type="ECO:0000256" key="1">
    <source>
        <dbReference type="ARBA" id="ARBA00022503"/>
    </source>
</evidence>
<name>A0A520M8I5_9GAMM</name>
<reference evidence="4 5" key="1">
    <citation type="submission" date="2019-02" db="EMBL/GenBank/DDBJ databases">
        <title>Prokaryotic population dynamics and viral predation in marine succession experiment using metagenomics: the confinement effect.</title>
        <authorList>
            <person name="Haro-Moreno J.M."/>
            <person name="Rodriguez-Valera F."/>
            <person name="Lopez-Perez M."/>
        </authorList>
    </citation>
    <scope>NUCLEOTIDE SEQUENCE [LARGE SCALE GENOMIC DNA]</scope>
    <source>
        <strain evidence="4">MED-G167</strain>
    </source>
</reference>
<dbReference type="GO" id="GO:0008791">
    <property type="term" value="F:arginine N-succinyltransferase activity"/>
    <property type="evidence" value="ECO:0007669"/>
    <property type="project" value="InterPro"/>
</dbReference>
<dbReference type="SUPFAM" id="SSF55729">
    <property type="entry name" value="Acyl-CoA N-acyltransferases (Nat)"/>
    <property type="match status" value="1"/>
</dbReference>
<evidence type="ECO:0000313" key="5">
    <source>
        <dbReference type="Proteomes" id="UP000318359"/>
    </source>
</evidence>
<dbReference type="EMBL" id="SHBM01000029">
    <property type="protein sequence ID" value="RZO17530.1"/>
    <property type="molecule type" value="Genomic_DNA"/>
</dbReference>
<accession>A0A520M8I5</accession>
<keyword evidence="3" id="KW-0012">Acyltransferase</keyword>